<dbReference type="EMBL" id="FNEI01000001">
    <property type="protein sequence ID" value="SDI17229.1"/>
    <property type="molecule type" value="Genomic_DNA"/>
</dbReference>
<dbReference type="Proteomes" id="UP000182130">
    <property type="component" value="Unassembled WGS sequence"/>
</dbReference>
<keyword evidence="2" id="KW-1185">Reference proteome</keyword>
<evidence type="ECO:0000313" key="1">
    <source>
        <dbReference type="EMBL" id="SDI17229.1"/>
    </source>
</evidence>
<dbReference type="OrthoDB" id="9812156at2"/>
<sequence>MSRELDSVYHPPADEYIRPAKKMLLRPEGRVDSHYVRGARFHPSAFSRLHHGQRVEVELVPEPGNPHDRWAVALYIDSDRIGYIASEMAGPWQDFVVTCNRRGTAVCALGVIDKERGNVAATIFLPWEKELGSLAMEEGVVLQCDRLIAVLAPEERREIVATGGWNGLTSKHAKILHRAKTMAPDLNWKSNSKGHKWDSIPSQIVWRIESLKDGEENSRRHSKGK</sequence>
<gene>
    <name evidence="1" type="ORF">SAMN05216555_101217</name>
</gene>
<reference evidence="2" key="1">
    <citation type="submission" date="2016-10" db="EMBL/GenBank/DDBJ databases">
        <authorList>
            <person name="Varghese N."/>
            <person name="Submissions S."/>
        </authorList>
    </citation>
    <scope>NUCLEOTIDE SEQUENCE [LARGE SCALE GENOMIC DNA]</scope>
    <source>
        <strain evidence="2">CGMCC 1.10783</strain>
    </source>
</reference>
<protein>
    <recommendedName>
        <fullName evidence="3">HIRAN domain-containing protein</fullName>
    </recommendedName>
</protein>
<dbReference type="Gene3D" id="3.30.70.2330">
    <property type="match status" value="1"/>
</dbReference>
<accession>A0A1G8IDZ1</accession>
<organism evidence="1 2">
    <name type="scientific">Arthrobacter cupressi</name>
    <dbReference type="NCBI Taxonomy" id="1045773"/>
    <lineage>
        <taxon>Bacteria</taxon>
        <taxon>Bacillati</taxon>
        <taxon>Actinomycetota</taxon>
        <taxon>Actinomycetes</taxon>
        <taxon>Micrococcales</taxon>
        <taxon>Micrococcaceae</taxon>
        <taxon>Arthrobacter</taxon>
    </lineage>
</organism>
<evidence type="ECO:0008006" key="3">
    <source>
        <dbReference type="Google" id="ProtNLM"/>
    </source>
</evidence>
<proteinExistence type="predicted"/>
<evidence type="ECO:0000313" key="2">
    <source>
        <dbReference type="Proteomes" id="UP000182130"/>
    </source>
</evidence>
<name>A0A1G8IDZ1_9MICC</name>
<dbReference type="RefSeq" id="WP_139163261.1">
    <property type="nucleotide sequence ID" value="NZ_FNEI01000001.1"/>
</dbReference>
<dbReference type="AlphaFoldDB" id="A0A1G8IDZ1"/>